<dbReference type="PANTHER" id="PTHR12840:SF1">
    <property type="entry name" value="NADH DEHYDROGENASE [UBIQUINONE] 1 BETA SUBCOMPLEX SUBUNIT 8, MITOCHONDRIAL"/>
    <property type="match status" value="1"/>
</dbReference>
<organism evidence="1 2">
    <name type="scientific">Circinella minor</name>
    <dbReference type="NCBI Taxonomy" id="1195481"/>
    <lineage>
        <taxon>Eukaryota</taxon>
        <taxon>Fungi</taxon>
        <taxon>Fungi incertae sedis</taxon>
        <taxon>Mucoromycota</taxon>
        <taxon>Mucoromycotina</taxon>
        <taxon>Mucoromycetes</taxon>
        <taxon>Mucorales</taxon>
        <taxon>Lichtheimiaceae</taxon>
        <taxon>Circinella</taxon>
    </lineage>
</organism>
<dbReference type="Pfam" id="PF05821">
    <property type="entry name" value="NDUF_B8"/>
    <property type="match status" value="1"/>
</dbReference>
<evidence type="ECO:0000313" key="1">
    <source>
        <dbReference type="EMBL" id="KAG2225749.1"/>
    </source>
</evidence>
<protein>
    <submittedName>
        <fullName evidence="1">Uncharacterized protein</fullName>
    </submittedName>
</protein>
<keyword evidence="2" id="KW-1185">Reference proteome</keyword>
<dbReference type="PANTHER" id="PTHR12840">
    <property type="entry name" value="NADH-UBIQUINONE OXIDOREDUCTASE ASHI SUBUNIT"/>
    <property type="match status" value="1"/>
</dbReference>
<dbReference type="OrthoDB" id="2014058at2759"/>
<dbReference type="Proteomes" id="UP000646827">
    <property type="component" value="Unassembled WGS sequence"/>
</dbReference>
<dbReference type="EMBL" id="JAEPRB010000024">
    <property type="protein sequence ID" value="KAG2225749.1"/>
    <property type="molecule type" value="Genomic_DNA"/>
</dbReference>
<sequence length="155" mass="17448">MALRTSTRLFNARLAAQRPALMAASIRSQSTLDTGEVIEDPQIGDYPNLPRWSAQSRGPFGWWDPQDKRNFGEAVHEEDELMGVWAPDLHTYSPYKALAQLGFLAATIGGFSYLVYKTYPESPATRRTYPYDGLKAELGSREYDVRSRGVSIIKE</sequence>
<accession>A0A8H7S8R9</accession>
<dbReference type="AlphaFoldDB" id="A0A8H7S8R9"/>
<name>A0A8H7S8R9_9FUNG</name>
<reference evidence="1 2" key="1">
    <citation type="submission" date="2020-12" db="EMBL/GenBank/DDBJ databases">
        <title>Metabolic potential, ecology and presence of endohyphal bacteria is reflected in genomic diversity of Mucoromycotina.</title>
        <authorList>
            <person name="Muszewska A."/>
            <person name="Okrasinska A."/>
            <person name="Steczkiewicz K."/>
            <person name="Drgas O."/>
            <person name="Orlowska M."/>
            <person name="Perlinska-Lenart U."/>
            <person name="Aleksandrzak-Piekarczyk T."/>
            <person name="Szatraj K."/>
            <person name="Zielenkiewicz U."/>
            <person name="Pilsyk S."/>
            <person name="Malc E."/>
            <person name="Mieczkowski P."/>
            <person name="Kruszewska J.S."/>
            <person name="Biernat P."/>
            <person name="Pawlowska J."/>
        </authorList>
    </citation>
    <scope>NUCLEOTIDE SEQUENCE [LARGE SCALE GENOMIC DNA]</scope>
    <source>
        <strain evidence="1 2">CBS 142.35</strain>
    </source>
</reference>
<proteinExistence type="predicted"/>
<dbReference type="GO" id="GO:0005739">
    <property type="term" value="C:mitochondrion"/>
    <property type="evidence" value="ECO:0007669"/>
    <property type="project" value="InterPro"/>
</dbReference>
<dbReference type="InterPro" id="IPR008699">
    <property type="entry name" value="NDUFB8"/>
</dbReference>
<comment type="caution">
    <text evidence="1">The sequence shown here is derived from an EMBL/GenBank/DDBJ whole genome shotgun (WGS) entry which is preliminary data.</text>
</comment>
<gene>
    <name evidence="1" type="ORF">INT45_011417</name>
</gene>
<evidence type="ECO:0000313" key="2">
    <source>
        <dbReference type="Proteomes" id="UP000646827"/>
    </source>
</evidence>